<dbReference type="GeneID" id="43445958"/>
<proteinExistence type="predicted"/>
<sequence length="53" mass="6307">MIDLFTLKMPVFRKRAKFITKDNDRKSILPNHFVEVNGVKGKTDIAWKRYILL</sequence>
<reference evidence="1" key="1">
    <citation type="journal article" date="2020" name="bioRxiv">
        <title>A rank-normalized archaeal taxonomy based on genome phylogeny resolves widespread incomplete and uneven classifications.</title>
        <authorList>
            <person name="Rinke C."/>
            <person name="Chuvochina M."/>
            <person name="Mussig A.J."/>
            <person name="Chaumeil P.-A."/>
            <person name="Waite D.W."/>
            <person name="Whitman W.B."/>
            <person name="Parks D.H."/>
            <person name="Hugenholtz P."/>
        </authorList>
    </citation>
    <scope>NUCLEOTIDE SEQUENCE</scope>
    <source>
        <strain evidence="1">UBA8876</strain>
    </source>
</reference>
<protein>
    <submittedName>
        <fullName evidence="1">Uncharacterized protein</fullName>
    </submittedName>
</protein>
<dbReference type="EMBL" id="DUJU01000138">
    <property type="protein sequence ID" value="HIH94685.1"/>
    <property type="molecule type" value="Genomic_DNA"/>
</dbReference>
<name>A0A832WAX9_9EURY</name>
<comment type="caution">
    <text evidence="1">The sequence shown here is derived from an EMBL/GenBank/DDBJ whole genome shotgun (WGS) entry which is preliminary data.</text>
</comment>
<dbReference type="RefSeq" id="WP_157860059.1">
    <property type="nucleotide sequence ID" value="NZ_DUJU01000138.1"/>
</dbReference>
<gene>
    <name evidence="1" type="ORF">HA338_11910</name>
</gene>
<organism evidence="1 2">
    <name type="scientific">Methanosarcina acetivorans</name>
    <dbReference type="NCBI Taxonomy" id="2214"/>
    <lineage>
        <taxon>Archaea</taxon>
        <taxon>Methanobacteriati</taxon>
        <taxon>Methanobacteriota</taxon>
        <taxon>Stenosarchaea group</taxon>
        <taxon>Methanomicrobia</taxon>
        <taxon>Methanosarcinales</taxon>
        <taxon>Methanosarcinaceae</taxon>
        <taxon>Methanosarcina</taxon>
    </lineage>
</organism>
<evidence type="ECO:0000313" key="1">
    <source>
        <dbReference type="EMBL" id="HIH94685.1"/>
    </source>
</evidence>
<dbReference type="Proteomes" id="UP000600774">
    <property type="component" value="Unassembled WGS sequence"/>
</dbReference>
<evidence type="ECO:0000313" key="2">
    <source>
        <dbReference type="Proteomes" id="UP000600774"/>
    </source>
</evidence>
<dbReference type="AlphaFoldDB" id="A0A832WAX9"/>
<accession>A0A832WAX9</accession>